<evidence type="ECO:0000313" key="2">
    <source>
        <dbReference type="EMBL" id="KAJ1154946.1"/>
    </source>
</evidence>
<protein>
    <submittedName>
        <fullName evidence="2">Uncharacterized protein</fullName>
    </submittedName>
</protein>
<evidence type="ECO:0000256" key="1">
    <source>
        <dbReference type="SAM" id="MobiDB-lite"/>
    </source>
</evidence>
<keyword evidence="3" id="KW-1185">Reference proteome</keyword>
<dbReference type="EMBL" id="JANPWB010000009">
    <property type="protein sequence ID" value="KAJ1154946.1"/>
    <property type="molecule type" value="Genomic_DNA"/>
</dbReference>
<dbReference type="Proteomes" id="UP001066276">
    <property type="component" value="Chromosome 5"/>
</dbReference>
<reference evidence="2" key="1">
    <citation type="journal article" date="2022" name="bioRxiv">
        <title>Sequencing and chromosome-scale assembly of the giantPleurodeles waltlgenome.</title>
        <authorList>
            <person name="Brown T."/>
            <person name="Elewa A."/>
            <person name="Iarovenko S."/>
            <person name="Subramanian E."/>
            <person name="Araus A.J."/>
            <person name="Petzold A."/>
            <person name="Susuki M."/>
            <person name="Suzuki K.-i.T."/>
            <person name="Hayashi T."/>
            <person name="Toyoda A."/>
            <person name="Oliveira C."/>
            <person name="Osipova E."/>
            <person name="Leigh N.D."/>
            <person name="Simon A."/>
            <person name="Yun M.H."/>
        </authorList>
    </citation>
    <scope>NUCLEOTIDE SEQUENCE</scope>
    <source>
        <strain evidence="2">20211129_DDA</strain>
        <tissue evidence="2">Liver</tissue>
    </source>
</reference>
<feature type="region of interest" description="Disordered" evidence="1">
    <location>
        <begin position="1"/>
        <end position="45"/>
    </location>
</feature>
<gene>
    <name evidence="2" type="ORF">NDU88_007685</name>
</gene>
<feature type="region of interest" description="Disordered" evidence="1">
    <location>
        <begin position="90"/>
        <end position="132"/>
    </location>
</feature>
<sequence>MHACRPAKQESPAAPMLGVLESPTTTRERARGTLDTPSHPRTPEGEMVRTCAHTQQHLAEVPPHTPARLAAVILPPICKISDKERVLPAVGQRRSPTSHIIAPCAPPPAAGGAMQWPLQQGLPGLTPRLDDR</sequence>
<proteinExistence type="predicted"/>
<accession>A0AAV7RTJ6</accession>
<comment type="caution">
    <text evidence="2">The sequence shown here is derived from an EMBL/GenBank/DDBJ whole genome shotgun (WGS) entry which is preliminary data.</text>
</comment>
<dbReference type="AlphaFoldDB" id="A0AAV7RTJ6"/>
<organism evidence="2 3">
    <name type="scientific">Pleurodeles waltl</name>
    <name type="common">Iberian ribbed newt</name>
    <dbReference type="NCBI Taxonomy" id="8319"/>
    <lineage>
        <taxon>Eukaryota</taxon>
        <taxon>Metazoa</taxon>
        <taxon>Chordata</taxon>
        <taxon>Craniata</taxon>
        <taxon>Vertebrata</taxon>
        <taxon>Euteleostomi</taxon>
        <taxon>Amphibia</taxon>
        <taxon>Batrachia</taxon>
        <taxon>Caudata</taxon>
        <taxon>Salamandroidea</taxon>
        <taxon>Salamandridae</taxon>
        <taxon>Pleurodelinae</taxon>
        <taxon>Pleurodeles</taxon>
    </lineage>
</organism>
<evidence type="ECO:0000313" key="3">
    <source>
        <dbReference type="Proteomes" id="UP001066276"/>
    </source>
</evidence>
<name>A0AAV7RTJ6_PLEWA</name>